<keyword evidence="6" id="KW-1185">Reference proteome</keyword>
<accession>A0AAD9UMF0</accession>
<dbReference type="PANTHER" id="PTHR11593">
    <property type="entry name" value="60S RIBOSOMAL PROTEIN L17"/>
    <property type="match status" value="1"/>
</dbReference>
<dbReference type="EMBL" id="JALLKP010000039">
    <property type="protein sequence ID" value="KAK2194829.1"/>
    <property type="molecule type" value="Genomic_DNA"/>
</dbReference>
<dbReference type="Proteomes" id="UP001214638">
    <property type="component" value="Unassembled WGS sequence"/>
</dbReference>
<keyword evidence="3 4" id="KW-0687">Ribonucleoprotein</keyword>
<comment type="similarity">
    <text evidence="1 4">Belongs to the universal ribosomal protein uL22 family.</text>
</comment>
<proteinExistence type="inferred from homology"/>
<organism evidence="5 6">
    <name type="scientific">Babesia duncani</name>
    <dbReference type="NCBI Taxonomy" id="323732"/>
    <lineage>
        <taxon>Eukaryota</taxon>
        <taxon>Sar</taxon>
        <taxon>Alveolata</taxon>
        <taxon>Apicomplexa</taxon>
        <taxon>Aconoidasida</taxon>
        <taxon>Piroplasmida</taxon>
        <taxon>Babesiidae</taxon>
        <taxon>Babesia</taxon>
    </lineage>
</organism>
<evidence type="ECO:0000256" key="4">
    <source>
        <dbReference type="RuleBase" id="RU004005"/>
    </source>
</evidence>
<evidence type="ECO:0000313" key="6">
    <source>
        <dbReference type="Proteomes" id="UP001214638"/>
    </source>
</evidence>
<dbReference type="KEGG" id="bdw:94337991"/>
<dbReference type="CDD" id="cd00336">
    <property type="entry name" value="Ribosomal_L22"/>
    <property type="match status" value="1"/>
</dbReference>
<keyword evidence="2 4" id="KW-0689">Ribosomal protein</keyword>
<comment type="caution">
    <text evidence="5">The sequence shown here is derived from an EMBL/GenBank/DDBJ whole genome shotgun (WGS) entry which is preliminary data.</text>
</comment>
<evidence type="ECO:0000256" key="2">
    <source>
        <dbReference type="ARBA" id="ARBA00022980"/>
    </source>
</evidence>
<dbReference type="InterPro" id="IPR001063">
    <property type="entry name" value="Ribosomal_uL22"/>
</dbReference>
<dbReference type="InterPro" id="IPR005721">
    <property type="entry name" value="Ribosomal_uL22_euk/arc"/>
</dbReference>
<sequence>MNSGLQRPAKKKRGGYVRLQCKRQVLPNNIISIGLKMTKYSQEPSNLAKSAKAYGAHLRVHFKNTYETGRAIQGKMILEAKRYLNDVIEHKRCVPFRKFNGGVGRCAQAKAFKHTQGRWPEKSCRILLDLLTNLESNAEAKGLDVENMVIENVLVNRAPLGRRRSYRAHGRIIPFLSHPCHVALIAVEKDENVPRFTPEAAKTIKLNKRQIARMRLCNGKGVAK</sequence>
<dbReference type="RefSeq" id="XP_067801672.1">
    <property type="nucleotide sequence ID" value="XM_067948704.1"/>
</dbReference>
<dbReference type="NCBIfam" id="TIGR01038">
    <property type="entry name" value="uL22_arch_euk"/>
    <property type="match status" value="1"/>
</dbReference>
<reference evidence="5" key="1">
    <citation type="journal article" date="2023" name="Nat. Microbiol.">
        <title>Babesia duncani multi-omics identifies virulence factors and drug targets.</title>
        <authorList>
            <person name="Singh P."/>
            <person name="Lonardi S."/>
            <person name="Liang Q."/>
            <person name="Vydyam P."/>
            <person name="Khabirova E."/>
            <person name="Fang T."/>
            <person name="Gihaz S."/>
            <person name="Thekkiniath J."/>
            <person name="Munshi M."/>
            <person name="Abel S."/>
            <person name="Ciampossin L."/>
            <person name="Batugedara G."/>
            <person name="Gupta M."/>
            <person name="Lu X.M."/>
            <person name="Lenz T."/>
            <person name="Chakravarty S."/>
            <person name="Cornillot E."/>
            <person name="Hu Y."/>
            <person name="Ma W."/>
            <person name="Gonzalez L.M."/>
            <person name="Sanchez S."/>
            <person name="Estrada K."/>
            <person name="Sanchez-Flores A."/>
            <person name="Montero E."/>
            <person name="Harb O.S."/>
            <person name="Le Roch K.G."/>
            <person name="Mamoun C.B."/>
        </authorList>
    </citation>
    <scope>NUCLEOTIDE SEQUENCE</scope>
    <source>
        <tissue evidence="5">Blood</tissue>
    </source>
</reference>
<dbReference type="Gene3D" id="3.90.470.10">
    <property type="entry name" value="Ribosomal protein L22/L17"/>
    <property type="match status" value="1"/>
</dbReference>
<protein>
    <submittedName>
        <fullName evidence="5">Bifunctional Ribosomal protein L22-L17</fullName>
    </submittedName>
</protein>
<gene>
    <name evidence="5" type="ORF">BdWA1_003694</name>
</gene>
<dbReference type="Pfam" id="PF00237">
    <property type="entry name" value="Ribosomal_L22"/>
    <property type="match status" value="1"/>
</dbReference>
<dbReference type="GeneID" id="94337991"/>
<dbReference type="AlphaFoldDB" id="A0AAD9UMF0"/>
<evidence type="ECO:0000256" key="1">
    <source>
        <dbReference type="ARBA" id="ARBA00009451"/>
    </source>
</evidence>
<dbReference type="PANTHER" id="PTHR11593:SF10">
    <property type="entry name" value="60S RIBOSOMAL PROTEIN L17"/>
    <property type="match status" value="1"/>
</dbReference>
<dbReference type="GO" id="GO:0022625">
    <property type="term" value="C:cytosolic large ribosomal subunit"/>
    <property type="evidence" value="ECO:0007669"/>
    <property type="project" value="TreeGrafter"/>
</dbReference>
<dbReference type="GO" id="GO:0003735">
    <property type="term" value="F:structural constituent of ribosome"/>
    <property type="evidence" value="ECO:0007669"/>
    <property type="project" value="InterPro"/>
</dbReference>
<evidence type="ECO:0000256" key="3">
    <source>
        <dbReference type="ARBA" id="ARBA00023274"/>
    </source>
</evidence>
<dbReference type="GO" id="GO:0002181">
    <property type="term" value="P:cytoplasmic translation"/>
    <property type="evidence" value="ECO:0007669"/>
    <property type="project" value="TreeGrafter"/>
</dbReference>
<name>A0AAD9UMF0_9APIC</name>
<evidence type="ECO:0000313" key="5">
    <source>
        <dbReference type="EMBL" id="KAK2194829.1"/>
    </source>
</evidence>
<dbReference type="InterPro" id="IPR036394">
    <property type="entry name" value="Ribosomal_uL22_sf"/>
</dbReference>
<dbReference type="SUPFAM" id="SSF54843">
    <property type="entry name" value="Ribosomal protein L22"/>
    <property type="match status" value="1"/>
</dbReference>